<feature type="region of interest" description="Disordered" evidence="3">
    <location>
        <begin position="22"/>
        <end position="50"/>
    </location>
</feature>
<dbReference type="GO" id="GO:0003824">
    <property type="term" value="F:catalytic activity"/>
    <property type="evidence" value="ECO:0007669"/>
    <property type="project" value="InterPro"/>
</dbReference>
<dbReference type="PANTHER" id="PTHR43641:SF2">
    <property type="entry name" value="DEHYDRATASE YBIW-RELATED"/>
    <property type="match status" value="1"/>
</dbReference>
<accession>A0A974XGX6</accession>
<evidence type="ECO:0000256" key="1">
    <source>
        <dbReference type="ARBA" id="ARBA00022818"/>
    </source>
</evidence>
<dbReference type="InterPro" id="IPR051215">
    <property type="entry name" value="GRE"/>
</dbReference>
<evidence type="ECO:0000313" key="6">
    <source>
        <dbReference type="Proteomes" id="UP000663499"/>
    </source>
</evidence>
<sequence>MLRSSLETRERIFWAVESGYHTWATPDGRKTGEPLADATSPAQGRDENGPTAVFNSTLCFDHTKYMDGIALNLRIHPAAVNNQDDIICRTENAV</sequence>
<gene>
    <name evidence="5" type="ORF">J0B03_04960</name>
</gene>
<name>A0A974XGX6_9FIRM</name>
<reference evidence="5" key="1">
    <citation type="submission" date="2021-03" db="EMBL/GenBank/DDBJ databases">
        <title>Alkalibacter marinus sp. nov., isolated from tidal flat sediment.</title>
        <authorList>
            <person name="Namirimu T."/>
            <person name="Yang J.-A."/>
            <person name="Yang S.-H."/>
            <person name="Kim Y.-J."/>
            <person name="Kwon K.K."/>
        </authorList>
    </citation>
    <scope>NUCLEOTIDE SEQUENCE</scope>
    <source>
        <strain evidence="5">ES005</strain>
    </source>
</reference>
<evidence type="ECO:0000256" key="3">
    <source>
        <dbReference type="SAM" id="MobiDB-lite"/>
    </source>
</evidence>
<organism evidence="5 6">
    <name type="scientific">Alkalibacter rhizosphaerae</name>
    <dbReference type="NCBI Taxonomy" id="2815577"/>
    <lineage>
        <taxon>Bacteria</taxon>
        <taxon>Bacillati</taxon>
        <taxon>Bacillota</taxon>
        <taxon>Clostridia</taxon>
        <taxon>Eubacteriales</taxon>
        <taxon>Eubacteriaceae</taxon>
        <taxon>Alkalibacter</taxon>
    </lineage>
</organism>
<dbReference type="SUPFAM" id="SSF51998">
    <property type="entry name" value="PFL-like glycyl radical enzymes"/>
    <property type="match status" value="1"/>
</dbReference>
<keyword evidence="6" id="KW-1185">Reference proteome</keyword>
<dbReference type="PROSITE" id="PS51149">
    <property type="entry name" value="GLY_RADICAL_2"/>
    <property type="match status" value="1"/>
</dbReference>
<dbReference type="GO" id="GO:0005829">
    <property type="term" value="C:cytosol"/>
    <property type="evidence" value="ECO:0007669"/>
    <property type="project" value="TreeGrafter"/>
</dbReference>
<dbReference type="EMBL" id="CP071444">
    <property type="protein sequence ID" value="QSX09659.1"/>
    <property type="molecule type" value="Genomic_DNA"/>
</dbReference>
<keyword evidence="1" id="KW-0556">Organic radical</keyword>
<dbReference type="PANTHER" id="PTHR43641">
    <property type="entry name" value="FORMATE ACETYLTRANSFERASE 3-RELATED"/>
    <property type="match status" value="1"/>
</dbReference>
<evidence type="ECO:0000313" key="5">
    <source>
        <dbReference type="EMBL" id="QSX09659.1"/>
    </source>
</evidence>
<dbReference type="Pfam" id="PF01228">
    <property type="entry name" value="Gly_radical"/>
    <property type="match status" value="1"/>
</dbReference>
<dbReference type="InterPro" id="IPR001150">
    <property type="entry name" value="Gly_radical"/>
</dbReference>
<evidence type="ECO:0000259" key="4">
    <source>
        <dbReference type="PROSITE" id="PS51149"/>
    </source>
</evidence>
<proteinExistence type="predicted"/>
<feature type="domain" description="Glycine radical" evidence="4">
    <location>
        <begin position="37"/>
        <end position="94"/>
    </location>
</feature>
<dbReference type="Gene3D" id="3.20.70.20">
    <property type="match status" value="1"/>
</dbReference>
<dbReference type="Proteomes" id="UP000663499">
    <property type="component" value="Chromosome"/>
</dbReference>
<evidence type="ECO:0000256" key="2">
    <source>
        <dbReference type="PROSITE-ProRule" id="PRU00493"/>
    </source>
</evidence>
<dbReference type="KEGG" id="alka:J0B03_04960"/>
<comment type="caution">
    <text evidence="2">Lacks conserved residue(s) required for the propagation of feature annotation.</text>
</comment>
<dbReference type="AlphaFoldDB" id="A0A974XGX6"/>
<protein>
    <recommendedName>
        <fullName evidence="4">Glycine radical domain-containing protein</fullName>
    </recommendedName>
</protein>